<dbReference type="HAMAP" id="MF_00402">
    <property type="entry name" value="Ribosomal_bL19"/>
    <property type="match status" value="1"/>
</dbReference>
<dbReference type="GO" id="GO:0022625">
    <property type="term" value="C:cytosolic large ribosomal subunit"/>
    <property type="evidence" value="ECO:0007669"/>
    <property type="project" value="TreeGrafter"/>
</dbReference>
<dbReference type="GO" id="GO:0006412">
    <property type="term" value="P:translation"/>
    <property type="evidence" value="ECO:0007669"/>
    <property type="project" value="UniProtKB-UniRule"/>
</dbReference>
<dbReference type="NCBIfam" id="TIGR01024">
    <property type="entry name" value="rplS_bact"/>
    <property type="match status" value="1"/>
</dbReference>
<dbReference type="PANTHER" id="PTHR15680:SF9">
    <property type="entry name" value="LARGE RIBOSOMAL SUBUNIT PROTEIN BL19M"/>
    <property type="match status" value="1"/>
</dbReference>
<dbReference type="AlphaFoldDB" id="A0A955IWC2"/>
<dbReference type="InterPro" id="IPR001857">
    <property type="entry name" value="Ribosomal_bL19"/>
</dbReference>
<dbReference type="PIRSF" id="PIRSF002191">
    <property type="entry name" value="Ribosomal_L19"/>
    <property type="match status" value="1"/>
</dbReference>
<gene>
    <name evidence="5 7" type="primary">rplS</name>
    <name evidence="7" type="ORF">KDA10_03150</name>
</gene>
<dbReference type="SUPFAM" id="SSF50104">
    <property type="entry name" value="Translation proteins SH3-like domain"/>
    <property type="match status" value="1"/>
</dbReference>
<reference evidence="7" key="1">
    <citation type="submission" date="2020-04" db="EMBL/GenBank/DDBJ databases">
        <authorList>
            <person name="Zhang T."/>
        </authorList>
    </citation>
    <scope>NUCLEOTIDE SEQUENCE</scope>
    <source>
        <strain evidence="7">HKST-UBA80</strain>
    </source>
</reference>
<evidence type="ECO:0000256" key="2">
    <source>
        <dbReference type="ARBA" id="ARBA00022980"/>
    </source>
</evidence>
<keyword evidence="3 5" id="KW-0687">Ribonucleoprotein</keyword>
<evidence type="ECO:0000313" key="8">
    <source>
        <dbReference type="Proteomes" id="UP000714817"/>
    </source>
</evidence>
<dbReference type="PROSITE" id="PS01015">
    <property type="entry name" value="RIBOSOMAL_L19"/>
    <property type="match status" value="1"/>
</dbReference>
<dbReference type="InterPro" id="IPR008991">
    <property type="entry name" value="Translation_prot_SH3-like_sf"/>
</dbReference>
<dbReference type="Gene3D" id="2.30.30.790">
    <property type="match status" value="1"/>
</dbReference>
<evidence type="ECO:0000256" key="4">
    <source>
        <dbReference type="ARBA" id="ARBA00035171"/>
    </source>
</evidence>
<evidence type="ECO:0000256" key="3">
    <source>
        <dbReference type="ARBA" id="ARBA00023274"/>
    </source>
</evidence>
<dbReference type="FunFam" id="2.30.30.790:FF:000001">
    <property type="entry name" value="50S ribosomal protein L19"/>
    <property type="match status" value="1"/>
</dbReference>
<comment type="caution">
    <text evidence="7">The sequence shown here is derived from an EMBL/GenBank/DDBJ whole genome shotgun (WGS) entry which is preliminary data.</text>
</comment>
<dbReference type="EMBL" id="JAGQNY010000011">
    <property type="protein sequence ID" value="MCA9302326.1"/>
    <property type="molecule type" value="Genomic_DNA"/>
</dbReference>
<evidence type="ECO:0000313" key="7">
    <source>
        <dbReference type="EMBL" id="MCA9302326.1"/>
    </source>
</evidence>
<dbReference type="GO" id="GO:0003735">
    <property type="term" value="F:structural constituent of ribosome"/>
    <property type="evidence" value="ECO:0007669"/>
    <property type="project" value="InterPro"/>
</dbReference>
<accession>A0A955IWC2</accession>
<reference evidence="7" key="2">
    <citation type="journal article" date="2021" name="Microbiome">
        <title>Successional dynamics and alternative stable states in a saline activated sludge microbial community over 9 years.</title>
        <authorList>
            <person name="Wang Y."/>
            <person name="Ye J."/>
            <person name="Ju F."/>
            <person name="Liu L."/>
            <person name="Boyd J.A."/>
            <person name="Deng Y."/>
            <person name="Parks D.H."/>
            <person name="Jiang X."/>
            <person name="Yin X."/>
            <person name="Woodcroft B.J."/>
            <person name="Tyson G.W."/>
            <person name="Hugenholtz P."/>
            <person name="Polz M.F."/>
            <person name="Zhang T."/>
        </authorList>
    </citation>
    <scope>NUCLEOTIDE SEQUENCE</scope>
    <source>
        <strain evidence="7">HKST-UBA80</strain>
    </source>
</reference>
<protein>
    <recommendedName>
        <fullName evidence="4 5">Large ribosomal subunit protein bL19</fullName>
    </recommendedName>
</protein>
<sequence length="126" mass="14297">MSQEQITQSNSAVIATPADIPNFRVGDTVKVHYKITEGNKTRTQPYEGIVIAKKGEGMSKTFMVRKIGADNIGVERIFPLYSPNIEKLEVTRMGKVRRAKLYYLRDKKGKAAVRVKERQPKKIDTE</sequence>
<dbReference type="Pfam" id="PF01245">
    <property type="entry name" value="Ribosomal_L19"/>
    <property type="match status" value="1"/>
</dbReference>
<comment type="function">
    <text evidence="5 6">This protein is located at the 30S-50S ribosomal subunit interface and may play a role in the structure and function of the aminoacyl-tRNA binding site.</text>
</comment>
<name>A0A955IWC2_UNCKA</name>
<dbReference type="InterPro" id="IPR038657">
    <property type="entry name" value="Ribosomal_bL19_sf"/>
</dbReference>
<evidence type="ECO:0000256" key="1">
    <source>
        <dbReference type="ARBA" id="ARBA00005781"/>
    </source>
</evidence>
<evidence type="ECO:0000256" key="5">
    <source>
        <dbReference type="HAMAP-Rule" id="MF_00402"/>
    </source>
</evidence>
<dbReference type="PANTHER" id="PTHR15680">
    <property type="entry name" value="RIBOSOMAL PROTEIN L19"/>
    <property type="match status" value="1"/>
</dbReference>
<organism evidence="7 8">
    <name type="scientific">candidate division WWE3 bacterium</name>
    <dbReference type="NCBI Taxonomy" id="2053526"/>
    <lineage>
        <taxon>Bacteria</taxon>
        <taxon>Katanobacteria</taxon>
    </lineage>
</organism>
<proteinExistence type="inferred from homology"/>
<keyword evidence="2 5" id="KW-0689">Ribosomal protein</keyword>
<comment type="similarity">
    <text evidence="1 5 6">Belongs to the bacterial ribosomal protein bL19 family.</text>
</comment>
<evidence type="ECO:0000256" key="6">
    <source>
        <dbReference type="RuleBase" id="RU000559"/>
    </source>
</evidence>
<dbReference type="InterPro" id="IPR018257">
    <property type="entry name" value="Ribosomal_bL19_CS"/>
</dbReference>
<dbReference type="PRINTS" id="PR00061">
    <property type="entry name" value="RIBOSOMALL19"/>
</dbReference>
<dbReference type="Proteomes" id="UP000714817">
    <property type="component" value="Unassembled WGS sequence"/>
</dbReference>